<evidence type="ECO:0000313" key="5">
    <source>
        <dbReference type="Proteomes" id="UP000014158"/>
    </source>
</evidence>
<dbReference type="PANTHER" id="PTHR13538">
    <property type="entry name" value="N-ACETYLTRANSFERASE 6"/>
    <property type="match status" value="1"/>
</dbReference>
<evidence type="ECO:0000313" key="2">
    <source>
        <dbReference type="EMBL" id="EOH75610.1"/>
    </source>
</evidence>
<name>R2QVU3_9ENTE</name>
<feature type="domain" description="N-acetyltransferase" evidence="1">
    <location>
        <begin position="2"/>
        <end position="139"/>
    </location>
</feature>
<protein>
    <recommendedName>
        <fullName evidence="1">N-acetyltransferase domain-containing protein</fullName>
    </recommendedName>
</protein>
<sequence>MFTLTKWNSPLYNEALTLRNNELKLSSGKQLLFQAPREEKNDLHLVVKRGNRVVGTLLLHPISNECAQFKQVAVDTHFQGEGLGKNLLIYAEQIARSFGFCFVFLTGRKQAWGFYEKLGYQAISDDYEEGKLVMRIYKKKIRSSLEQTEKKEMKTNG</sequence>
<dbReference type="CDD" id="cd04301">
    <property type="entry name" value="NAT_SF"/>
    <property type="match status" value="1"/>
</dbReference>
<dbReference type="Proteomes" id="UP000013877">
    <property type="component" value="Unassembled WGS sequence"/>
</dbReference>
<dbReference type="Proteomes" id="UP000014158">
    <property type="component" value="Unassembled WGS sequence"/>
</dbReference>
<gene>
    <name evidence="3" type="ORF">I590_04125</name>
    <name evidence="2" type="ORF">UAK_03254</name>
</gene>
<dbReference type="Pfam" id="PF00583">
    <property type="entry name" value="Acetyltransf_1"/>
    <property type="match status" value="1"/>
</dbReference>
<accession>R2QVU3</accession>
<reference evidence="3 5" key="2">
    <citation type="submission" date="2013-03" db="EMBL/GenBank/DDBJ databases">
        <title>The Genome Sequence of Enterococcus raffinosus ATCC_49464 (PacBio/Illumina hybrid assembly).</title>
        <authorList>
            <consortium name="The Broad Institute Genomics Platform"/>
            <consortium name="The Broad Institute Genome Sequencing Center for Infectious Disease"/>
            <person name="Earl A."/>
            <person name="Russ C."/>
            <person name="Gilmore M."/>
            <person name="Surin D."/>
            <person name="Walker B."/>
            <person name="Young S."/>
            <person name="Zeng Q."/>
            <person name="Gargeya S."/>
            <person name="Fitzgerald M."/>
            <person name="Haas B."/>
            <person name="Abouelleil A."/>
            <person name="Allen A.W."/>
            <person name="Alvarado L."/>
            <person name="Arachchi H.M."/>
            <person name="Berlin A.M."/>
            <person name="Chapman S.B."/>
            <person name="Gainer-Dewar J."/>
            <person name="Goldberg J."/>
            <person name="Griggs A."/>
            <person name="Gujja S."/>
            <person name="Hansen M."/>
            <person name="Howarth C."/>
            <person name="Imamovic A."/>
            <person name="Ireland A."/>
            <person name="Larimer J."/>
            <person name="McCowan C."/>
            <person name="Murphy C."/>
            <person name="Pearson M."/>
            <person name="Poon T.W."/>
            <person name="Priest M."/>
            <person name="Roberts A."/>
            <person name="Saif S."/>
            <person name="Shea T."/>
            <person name="Sisk P."/>
            <person name="Sykes S."/>
            <person name="Wortman J."/>
            <person name="Nusbaum C."/>
            <person name="Birren B."/>
        </authorList>
    </citation>
    <scope>NUCLEOTIDE SEQUENCE [LARGE SCALE GENOMIC DNA]</scope>
    <source>
        <strain evidence="3 5">ATCC 49464</strain>
    </source>
</reference>
<dbReference type="eggNOG" id="COG0456">
    <property type="taxonomic scope" value="Bacteria"/>
</dbReference>
<proteinExistence type="predicted"/>
<dbReference type="PANTHER" id="PTHR13538:SF4">
    <property type="entry name" value="N-ALPHA-ACETYLTRANSFERASE 80"/>
    <property type="match status" value="1"/>
</dbReference>
<evidence type="ECO:0000259" key="1">
    <source>
        <dbReference type="PROSITE" id="PS51186"/>
    </source>
</evidence>
<keyword evidence="5" id="KW-1185">Reference proteome</keyword>
<dbReference type="InterPro" id="IPR000182">
    <property type="entry name" value="GNAT_dom"/>
</dbReference>
<dbReference type="HOGENOM" id="CLU_056607_7_1_9"/>
<dbReference type="PATRIC" id="fig|1158602.3.peg.3259"/>
<evidence type="ECO:0000313" key="4">
    <source>
        <dbReference type="Proteomes" id="UP000013877"/>
    </source>
</evidence>
<organism evidence="2 4">
    <name type="scientific">Enterococcus raffinosus ATCC 49464</name>
    <dbReference type="NCBI Taxonomy" id="1158602"/>
    <lineage>
        <taxon>Bacteria</taxon>
        <taxon>Bacillati</taxon>
        <taxon>Bacillota</taxon>
        <taxon>Bacilli</taxon>
        <taxon>Lactobacillales</taxon>
        <taxon>Enterococcaceae</taxon>
        <taxon>Enterococcus</taxon>
    </lineage>
</organism>
<dbReference type="PROSITE" id="PS51186">
    <property type="entry name" value="GNAT"/>
    <property type="match status" value="1"/>
</dbReference>
<dbReference type="GO" id="GO:1905502">
    <property type="term" value="F:acetyl-CoA binding"/>
    <property type="evidence" value="ECO:0007669"/>
    <property type="project" value="TreeGrafter"/>
</dbReference>
<dbReference type="InterPro" id="IPR039840">
    <property type="entry name" value="NAA80"/>
</dbReference>
<dbReference type="OrthoDB" id="9775804at2"/>
<dbReference type="InterPro" id="IPR016181">
    <property type="entry name" value="Acyl_CoA_acyltransferase"/>
</dbReference>
<dbReference type="GO" id="GO:0008080">
    <property type="term" value="F:N-acetyltransferase activity"/>
    <property type="evidence" value="ECO:0007669"/>
    <property type="project" value="InterPro"/>
</dbReference>
<comment type="caution">
    <text evidence="2">The sequence shown here is derived from an EMBL/GenBank/DDBJ whole genome shotgun (WGS) entry which is preliminary data.</text>
</comment>
<dbReference type="GO" id="GO:0005737">
    <property type="term" value="C:cytoplasm"/>
    <property type="evidence" value="ECO:0007669"/>
    <property type="project" value="TreeGrafter"/>
</dbReference>
<dbReference type="EMBL" id="ASWF01000007">
    <property type="protein sequence ID" value="EOT70785.1"/>
    <property type="molecule type" value="Genomic_DNA"/>
</dbReference>
<dbReference type="SUPFAM" id="SSF55729">
    <property type="entry name" value="Acyl-CoA N-acyltransferases (Nat)"/>
    <property type="match status" value="1"/>
</dbReference>
<reference evidence="2 4" key="1">
    <citation type="submission" date="2013-02" db="EMBL/GenBank/DDBJ databases">
        <title>The Genome Sequence of Enterococcus raffinosus ATCC_49464.</title>
        <authorList>
            <consortium name="The Broad Institute Genome Sequencing Platform"/>
            <consortium name="The Broad Institute Genome Sequencing Center for Infectious Disease"/>
            <person name="Earl A.M."/>
            <person name="Gilmore M.S."/>
            <person name="Lebreton F."/>
            <person name="Walker B."/>
            <person name="Young S.K."/>
            <person name="Zeng Q."/>
            <person name="Gargeya S."/>
            <person name="Fitzgerald M."/>
            <person name="Haas B."/>
            <person name="Abouelleil A."/>
            <person name="Alvarado L."/>
            <person name="Arachchi H.M."/>
            <person name="Berlin A.M."/>
            <person name="Chapman S.B."/>
            <person name="Dewar J."/>
            <person name="Goldberg J."/>
            <person name="Griggs A."/>
            <person name="Gujja S."/>
            <person name="Hansen M."/>
            <person name="Howarth C."/>
            <person name="Imamovic A."/>
            <person name="Larimer J."/>
            <person name="McCowan C."/>
            <person name="Murphy C."/>
            <person name="Neiman D."/>
            <person name="Pearson M."/>
            <person name="Priest M."/>
            <person name="Roberts A."/>
            <person name="Saif S."/>
            <person name="Shea T."/>
            <person name="Sisk P."/>
            <person name="Sykes S."/>
            <person name="Wortman J."/>
            <person name="Nusbaum C."/>
            <person name="Birren B."/>
        </authorList>
    </citation>
    <scope>NUCLEOTIDE SEQUENCE [LARGE SCALE GENOMIC DNA]</scope>
    <source>
        <strain evidence="2 4">ATCC 49464</strain>
    </source>
</reference>
<dbReference type="Gene3D" id="3.40.630.30">
    <property type="match status" value="1"/>
</dbReference>
<evidence type="ECO:0000313" key="3">
    <source>
        <dbReference type="EMBL" id="EOT70785.1"/>
    </source>
</evidence>
<dbReference type="EMBL" id="AJAL01000017">
    <property type="protein sequence ID" value="EOH75610.1"/>
    <property type="molecule type" value="Genomic_DNA"/>
</dbReference>
<dbReference type="AlphaFoldDB" id="R2QVU3"/>